<comment type="caution">
    <text evidence="3">The sequence shown here is derived from an EMBL/GenBank/DDBJ whole genome shotgun (WGS) entry which is preliminary data.</text>
</comment>
<dbReference type="Gene3D" id="3.40.190.150">
    <property type="entry name" value="Bordetella uptake gene, domain 1"/>
    <property type="match status" value="1"/>
</dbReference>
<name>A0ABW2QPL6_9BURK</name>
<protein>
    <submittedName>
        <fullName evidence="3">Bug family tripartite tricarboxylate transporter substrate binding protein</fullName>
    </submittedName>
</protein>
<evidence type="ECO:0000313" key="4">
    <source>
        <dbReference type="Proteomes" id="UP001596501"/>
    </source>
</evidence>
<dbReference type="PIRSF" id="PIRSF017082">
    <property type="entry name" value="YflP"/>
    <property type="match status" value="1"/>
</dbReference>
<dbReference type="Proteomes" id="UP001596501">
    <property type="component" value="Unassembled WGS sequence"/>
</dbReference>
<proteinExistence type="inferred from homology"/>
<keyword evidence="4" id="KW-1185">Reference proteome</keyword>
<dbReference type="Gene3D" id="3.40.190.10">
    <property type="entry name" value="Periplasmic binding protein-like II"/>
    <property type="match status" value="1"/>
</dbReference>
<dbReference type="Pfam" id="PF03401">
    <property type="entry name" value="TctC"/>
    <property type="match status" value="1"/>
</dbReference>
<dbReference type="CDD" id="cd13578">
    <property type="entry name" value="PBP2_Bug27"/>
    <property type="match status" value="1"/>
</dbReference>
<dbReference type="SUPFAM" id="SSF53850">
    <property type="entry name" value="Periplasmic binding protein-like II"/>
    <property type="match status" value="1"/>
</dbReference>
<gene>
    <name evidence="3" type="ORF">ACFQPB_19855</name>
</gene>
<evidence type="ECO:0000256" key="1">
    <source>
        <dbReference type="ARBA" id="ARBA00006987"/>
    </source>
</evidence>
<dbReference type="PANTHER" id="PTHR42928">
    <property type="entry name" value="TRICARBOXYLATE-BINDING PROTEIN"/>
    <property type="match status" value="1"/>
</dbReference>
<feature type="signal peptide" evidence="2">
    <location>
        <begin position="1"/>
        <end position="26"/>
    </location>
</feature>
<reference evidence="4" key="1">
    <citation type="journal article" date="2019" name="Int. J. Syst. Evol. Microbiol.">
        <title>The Global Catalogue of Microorganisms (GCM) 10K type strain sequencing project: providing services to taxonomists for standard genome sequencing and annotation.</title>
        <authorList>
            <consortium name="The Broad Institute Genomics Platform"/>
            <consortium name="The Broad Institute Genome Sequencing Center for Infectious Disease"/>
            <person name="Wu L."/>
            <person name="Ma J."/>
        </authorList>
    </citation>
    <scope>NUCLEOTIDE SEQUENCE [LARGE SCALE GENOMIC DNA]</scope>
    <source>
        <strain evidence="4">CGMCC 1.12371</strain>
    </source>
</reference>
<dbReference type="PANTHER" id="PTHR42928:SF5">
    <property type="entry name" value="BLR1237 PROTEIN"/>
    <property type="match status" value="1"/>
</dbReference>
<dbReference type="InterPro" id="IPR005064">
    <property type="entry name" value="BUG"/>
</dbReference>
<evidence type="ECO:0000313" key="3">
    <source>
        <dbReference type="EMBL" id="MFC7411123.1"/>
    </source>
</evidence>
<keyword evidence="2" id="KW-0732">Signal</keyword>
<dbReference type="EMBL" id="JBHTCA010000024">
    <property type="protein sequence ID" value="MFC7411123.1"/>
    <property type="molecule type" value="Genomic_DNA"/>
</dbReference>
<dbReference type="RefSeq" id="WP_382227043.1">
    <property type="nucleotide sequence ID" value="NZ_JBHTCA010000024.1"/>
</dbReference>
<dbReference type="InterPro" id="IPR042100">
    <property type="entry name" value="Bug_dom1"/>
</dbReference>
<feature type="chain" id="PRO_5045063842" evidence="2">
    <location>
        <begin position="27"/>
        <end position="328"/>
    </location>
</feature>
<comment type="similarity">
    <text evidence="1">Belongs to the UPF0065 (bug) family.</text>
</comment>
<evidence type="ECO:0000256" key="2">
    <source>
        <dbReference type="SAM" id="SignalP"/>
    </source>
</evidence>
<accession>A0ABW2QPL6</accession>
<organism evidence="3 4">
    <name type="scientific">Hydrogenophaga atypica</name>
    <dbReference type="NCBI Taxonomy" id="249409"/>
    <lineage>
        <taxon>Bacteria</taxon>
        <taxon>Pseudomonadati</taxon>
        <taxon>Pseudomonadota</taxon>
        <taxon>Betaproteobacteria</taxon>
        <taxon>Burkholderiales</taxon>
        <taxon>Comamonadaceae</taxon>
        <taxon>Hydrogenophaga</taxon>
    </lineage>
</organism>
<sequence>MTTPLPRRLFTLLAATALATPFTAQAQAWPAAKPITLVVPFTAGGSVDFSARLVATKLGERLKQSVVVENVAGAGGAIGVSKVVQANPDGYTLVVGPDSPIVIGRLINPSAFRYDPLTDLAPVGLISTAPMVLVARPGLPAKDFGEFVKLAKKEPGKYNYATSGIGTVLQLAMELLKDQTGTFVTHIPYRGGAQIAADVIGNQVDLAMLVATTAMPHISAGRIKALGVTGAKRLPNLPQVPAFAEMPGLKGYEMNTWIGLFAPGKTPPEVVARINQELNEVLKSDEIKAKFSEQGATAGNSSPAQFGAFVREEYARNQKIVQRANIKE</sequence>